<feature type="transmembrane region" description="Helical" evidence="2">
    <location>
        <begin position="810"/>
        <end position="829"/>
    </location>
</feature>
<dbReference type="PANTHER" id="PTHR38434">
    <property type="entry name" value="BLL2549 PROTEIN"/>
    <property type="match status" value="1"/>
</dbReference>
<feature type="transmembrane region" description="Helical" evidence="2">
    <location>
        <begin position="706"/>
        <end position="726"/>
    </location>
</feature>
<feature type="transmembrane region" description="Helical" evidence="2">
    <location>
        <begin position="444"/>
        <end position="462"/>
    </location>
</feature>
<feature type="transmembrane region" description="Helical" evidence="2">
    <location>
        <begin position="184"/>
        <end position="211"/>
    </location>
</feature>
<feature type="transmembrane region" description="Helical" evidence="2">
    <location>
        <begin position="311"/>
        <end position="331"/>
    </location>
</feature>
<feature type="transmembrane region" description="Helical" evidence="2">
    <location>
        <begin position="378"/>
        <end position="397"/>
    </location>
</feature>
<gene>
    <name evidence="3" type="ORF">BFP76_07480</name>
</gene>
<dbReference type="OrthoDB" id="5422830at2"/>
<comment type="caution">
    <text evidence="3">The sequence shown here is derived from an EMBL/GenBank/DDBJ whole genome shotgun (WGS) entry which is preliminary data.</text>
</comment>
<feature type="region of interest" description="Disordered" evidence="1">
    <location>
        <begin position="42"/>
        <end position="105"/>
    </location>
</feature>
<keyword evidence="4" id="KW-1185">Reference proteome</keyword>
<reference evidence="3 4" key="1">
    <citation type="submission" date="2016-08" db="EMBL/GenBank/DDBJ databases">
        <title>Draft genome of Amylibacter sp. strain 4G11.</title>
        <authorList>
            <person name="Wong S.-K."/>
            <person name="Hamasaki K."/>
            <person name="Yoshizawa S."/>
        </authorList>
    </citation>
    <scope>NUCLEOTIDE SEQUENCE [LARGE SCALE GENOMIC DNA]</scope>
    <source>
        <strain evidence="3 4">4G11</strain>
    </source>
</reference>
<dbReference type="PIRSF" id="PIRSF035905">
    <property type="entry name" value="UCP035905_mp"/>
    <property type="match status" value="1"/>
</dbReference>
<keyword evidence="2" id="KW-0472">Membrane</keyword>
<dbReference type="Proteomes" id="UP000231516">
    <property type="component" value="Unassembled WGS sequence"/>
</dbReference>
<feature type="transmembrane region" description="Helical" evidence="2">
    <location>
        <begin position="586"/>
        <end position="607"/>
    </location>
</feature>
<feature type="compositionally biased region" description="Low complexity" evidence="1">
    <location>
        <begin position="91"/>
        <end position="100"/>
    </location>
</feature>
<feature type="transmembrane region" description="Helical" evidence="2">
    <location>
        <begin position="536"/>
        <end position="554"/>
    </location>
</feature>
<feature type="transmembrane region" description="Helical" evidence="2">
    <location>
        <begin position="474"/>
        <end position="492"/>
    </location>
</feature>
<organism evidence="3 4">
    <name type="scientific">Paramylibacter kogurei</name>
    <dbReference type="NCBI Taxonomy" id="1889778"/>
    <lineage>
        <taxon>Bacteria</taxon>
        <taxon>Pseudomonadati</taxon>
        <taxon>Pseudomonadota</taxon>
        <taxon>Alphaproteobacteria</taxon>
        <taxon>Rhodobacterales</taxon>
        <taxon>Paracoccaceae</taxon>
        <taxon>Paramylibacter</taxon>
    </lineage>
</organism>
<dbReference type="Pfam" id="PF10101">
    <property type="entry name" value="DUF2339"/>
    <property type="match status" value="1"/>
</dbReference>
<feature type="transmembrane region" description="Helical" evidence="2">
    <location>
        <begin position="123"/>
        <end position="140"/>
    </location>
</feature>
<feature type="transmembrane region" description="Helical" evidence="2">
    <location>
        <begin position="284"/>
        <end position="305"/>
    </location>
</feature>
<keyword evidence="2" id="KW-0812">Transmembrane</keyword>
<feature type="transmembrane region" description="Helical" evidence="2">
    <location>
        <begin position="643"/>
        <end position="663"/>
    </location>
</feature>
<proteinExistence type="predicted"/>
<dbReference type="RefSeq" id="WP_099593820.1">
    <property type="nucleotide sequence ID" value="NZ_MDGM01000012.1"/>
</dbReference>
<feature type="transmembrane region" description="Helical" evidence="2">
    <location>
        <begin position="560"/>
        <end position="579"/>
    </location>
</feature>
<evidence type="ECO:0000256" key="1">
    <source>
        <dbReference type="SAM" id="MobiDB-lite"/>
    </source>
</evidence>
<dbReference type="InterPro" id="IPR019286">
    <property type="entry name" value="DUF2339_TM"/>
</dbReference>
<feature type="transmembrane region" description="Helical" evidence="2">
    <location>
        <begin position="669"/>
        <end position="686"/>
    </location>
</feature>
<evidence type="ECO:0000313" key="4">
    <source>
        <dbReference type="Proteomes" id="UP000231516"/>
    </source>
</evidence>
<evidence type="ECO:0000256" key="2">
    <source>
        <dbReference type="SAM" id="Phobius"/>
    </source>
</evidence>
<feature type="transmembrane region" description="Helical" evidence="2">
    <location>
        <begin position="152"/>
        <end position="172"/>
    </location>
</feature>
<protein>
    <recommendedName>
        <fullName evidence="5">DUF2339 domain-containing protein</fullName>
    </recommendedName>
</protein>
<keyword evidence="2" id="KW-1133">Transmembrane helix</keyword>
<dbReference type="AlphaFoldDB" id="A0A2G5K7J1"/>
<feature type="transmembrane region" description="Helical" evidence="2">
    <location>
        <begin position="223"/>
        <end position="249"/>
    </location>
</feature>
<feature type="transmembrane region" description="Helical" evidence="2">
    <location>
        <begin position="261"/>
        <end position="277"/>
    </location>
</feature>
<accession>A0A2G5K7J1</accession>
<name>A0A2G5K7J1_9RHOB</name>
<evidence type="ECO:0008006" key="5">
    <source>
        <dbReference type="Google" id="ProtNLM"/>
    </source>
</evidence>
<sequence length="909" mass="97493">MVGTIILIVAIIYLFVSTSKKFKHLQSQIEQLQSQIWERDNAEPNKTRPPVLSPKAAAAAATADPVVTKSPPKAKKGKTLPIVNAPEQASPKPATAAPIVKTPPPPKTPDFTDRLAANFQANWVIWLAALSLAFGGIFIVQYGIENGYLGPVARVIGALAFGVALIIGAEWVRRHAREGEDGWFSVPVALAAGGVASLFAGVVSAHTLYNLTSPLIGFISMAAVAWIAMLGGIIYGPVLAVIGILGAFFSPMLVSAPETSPMMYLYFLLVLGASLFVERTQRWIWLSALAIAAALFWGYALHLSLPNDAVASLYFAAIAVMAATIPAFGAPPKWESTRWVDVKSIVEVSHQYPTILAVVTGGIAGLAINWANTMSLDHWQVGVIALLILTALAIFATKRAQNLDQLAGIFGLGLVGSVGAIGHIPGSDLTYMYGADYHAAIRDYFPFATLSVLGSMALFFAASYWRTNGSVRPFYWNLLTATLPLLGFAFLYEKWSPAGVLNDGNWTALSLGLAAYLGAMSWLNMRIKDNVPSTDILGNAALLALGYTALITLGGEIQTIAFAALSALALLFTTRFGFFFSKFTSLAFAAITMGQLVVQPGLFWAMIGPLGQVIFLFAAVVAVFAGAFFHATKHKLGSEITQFETAGIAVLAILVCILIGRSVSGQSEGMVILGLFASVGLILALVQFRRAQMADSFVRFRKILGYAYLLAGGVALFLSLTVFSPLGHHFLSRSLVTGIFPIDTVTVAYALPALILIAHRFVKQIPSLLPRWLEIPIVAALFTWVAILEIRRFWHGPDISASEILKPEMYSYTAAMLIATVVVFTWSIIRHDKILRKIGLGLAGLTALKVFLADTSGLEGLGRATSFIGLGLTLAGIAWLHQRFAVHDDVVAIDDAPQVDPDYDPEAEA</sequence>
<feature type="transmembrane region" description="Helical" evidence="2">
    <location>
        <begin position="352"/>
        <end position="372"/>
    </location>
</feature>
<dbReference type="InterPro" id="IPR014600">
    <property type="entry name" value="UCP035905_mem"/>
</dbReference>
<feature type="transmembrane region" description="Helical" evidence="2">
    <location>
        <begin position="738"/>
        <end position="759"/>
    </location>
</feature>
<feature type="transmembrane region" description="Helical" evidence="2">
    <location>
        <begin position="613"/>
        <end position="631"/>
    </location>
</feature>
<feature type="transmembrane region" description="Helical" evidence="2">
    <location>
        <begin position="771"/>
        <end position="790"/>
    </location>
</feature>
<feature type="transmembrane region" description="Helical" evidence="2">
    <location>
        <begin position="504"/>
        <end position="524"/>
    </location>
</feature>
<dbReference type="PANTHER" id="PTHR38434:SF1">
    <property type="entry name" value="BLL2549 PROTEIN"/>
    <property type="match status" value="1"/>
</dbReference>
<evidence type="ECO:0000313" key="3">
    <source>
        <dbReference type="EMBL" id="PIB24982.1"/>
    </source>
</evidence>
<dbReference type="EMBL" id="MDGM01000012">
    <property type="protein sequence ID" value="PIB24982.1"/>
    <property type="molecule type" value="Genomic_DNA"/>
</dbReference>
<feature type="transmembrane region" description="Helical" evidence="2">
    <location>
        <begin position="406"/>
        <end position="424"/>
    </location>
</feature>